<organism evidence="1">
    <name type="scientific">Siphoviridae sp. ctwDi18</name>
    <dbReference type="NCBI Taxonomy" id="2827970"/>
    <lineage>
        <taxon>Viruses</taxon>
        <taxon>Duplodnaviria</taxon>
        <taxon>Heunggongvirae</taxon>
        <taxon>Uroviricota</taxon>
        <taxon>Caudoviricetes</taxon>
    </lineage>
</organism>
<name>A0A8S5TA20_9CAUD</name>
<reference evidence="1" key="1">
    <citation type="journal article" date="2021" name="Proc. Natl. Acad. Sci. U.S.A.">
        <title>A Catalog of Tens of Thousands of Viruses from Human Metagenomes Reveals Hidden Associations with Chronic Diseases.</title>
        <authorList>
            <person name="Tisza M.J."/>
            <person name="Buck C.B."/>
        </authorList>
    </citation>
    <scope>NUCLEOTIDE SEQUENCE</scope>
    <source>
        <strain evidence="1">CtwDi18</strain>
    </source>
</reference>
<dbReference type="EMBL" id="BK032778">
    <property type="protein sequence ID" value="DAF59875.1"/>
    <property type="molecule type" value="Genomic_DNA"/>
</dbReference>
<sequence length="375" mass="40412">MPRITSLEVLLDPAGKMLLAEAYDGVIENVQKATISGQLKNTDLSGDPTAGTVEAKRFVNAKSNAYGTARGKGKGELVKGKPVTIPIDTDREFIEEVEQKDVSLLGVDGLITRRSANHAMQMTNELDRAFFAECVASGTQFTPSTGTTEIQDIIEEAIVTLETLKNDYIDGIPRNMLSVEVTPAVYSKMRKYLDEVVHNANVDTAAETFDRFHGVRFISTINMPAGCDFIVQVDGSVAQPVRSQSYSAEKIPMSEAYAIELFFYYGTKAVTPETILFYSATGTMTVISKAGTEEGKTALTVSPAKTGTNTYSYKTAESVDVPKLGSTVEGYTAWNGTDEITATTNNDIVVVELTATDSKVVRAGKAKVTANGDSE</sequence>
<evidence type="ECO:0000313" key="1">
    <source>
        <dbReference type="EMBL" id="DAF59875.1"/>
    </source>
</evidence>
<accession>A0A8S5TA20</accession>
<proteinExistence type="predicted"/>
<protein>
    <submittedName>
        <fullName evidence="1">Major capsid protein</fullName>
    </submittedName>
</protein>